<feature type="compositionally biased region" description="Pro residues" evidence="5">
    <location>
        <begin position="245"/>
        <end position="254"/>
    </location>
</feature>
<keyword evidence="3" id="KW-0862">Zinc</keyword>
<dbReference type="PANTHER" id="PTHR22763:SF162">
    <property type="entry name" value="TRANSMEMBRANE E3 UBIQUITIN-PROTEIN LIGASE 1"/>
    <property type="match status" value="1"/>
</dbReference>
<reference evidence="7 8" key="1">
    <citation type="submission" date="2018-05" db="EMBL/GenBank/DDBJ databases">
        <title>Draft genome sequence of Scytalidium lignicola DSM 105466, a ubiquitous saprotrophic fungus.</title>
        <authorList>
            <person name="Buettner E."/>
            <person name="Gebauer A.M."/>
            <person name="Hofrichter M."/>
            <person name="Liers C."/>
            <person name="Kellner H."/>
        </authorList>
    </citation>
    <scope>NUCLEOTIDE SEQUENCE [LARGE SCALE GENOMIC DNA]</scope>
    <source>
        <strain evidence="7 8">DSM 105466</strain>
    </source>
</reference>
<feature type="compositionally biased region" description="Basic and acidic residues" evidence="5">
    <location>
        <begin position="279"/>
        <end position="289"/>
    </location>
</feature>
<accession>A0A3E2HF45</accession>
<dbReference type="SUPFAM" id="SSF57850">
    <property type="entry name" value="RING/U-box"/>
    <property type="match status" value="1"/>
</dbReference>
<dbReference type="OMA" id="DRICTIC"/>
<keyword evidence="8" id="KW-1185">Reference proteome</keyword>
<feature type="compositionally biased region" description="Polar residues" evidence="5">
    <location>
        <begin position="705"/>
        <end position="715"/>
    </location>
</feature>
<evidence type="ECO:0000313" key="8">
    <source>
        <dbReference type="Proteomes" id="UP000258309"/>
    </source>
</evidence>
<comment type="caution">
    <text evidence="7">The sequence shown here is derived from an EMBL/GenBank/DDBJ whole genome shotgun (WGS) entry which is preliminary data.</text>
</comment>
<feature type="compositionally biased region" description="Low complexity" evidence="5">
    <location>
        <begin position="301"/>
        <end position="317"/>
    </location>
</feature>
<keyword evidence="1" id="KW-0479">Metal-binding</keyword>
<evidence type="ECO:0000256" key="4">
    <source>
        <dbReference type="PROSITE-ProRule" id="PRU00175"/>
    </source>
</evidence>
<dbReference type="InterPro" id="IPR013083">
    <property type="entry name" value="Znf_RING/FYVE/PHD"/>
</dbReference>
<dbReference type="InterPro" id="IPR050731">
    <property type="entry name" value="HRD1_E3_ubiq-ligases"/>
</dbReference>
<dbReference type="GO" id="GO:0008270">
    <property type="term" value="F:zinc ion binding"/>
    <property type="evidence" value="ECO:0007669"/>
    <property type="project" value="UniProtKB-KW"/>
</dbReference>
<feature type="region of interest" description="Disordered" evidence="5">
    <location>
        <begin position="621"/>
        <end position="722"/>
    </location>
</feature>
<dbReference type="GO" id="GO:0044695">
    <property type="term" value="C:Dsc E3 ubiquitin ligase complex"/>
    <property type="evidence" value="ECO:0007669"/>
    <property type="project" value="TreeGrafter"/>
</dbReference>
<dbReference type="InterPro" id="IPR001841">
    <property type="entry name" value="Znf_RING"/>
</dbReference>
<evidence type="ECO:0000256" key="1">
    <source>
        <dbReference type="ARBA" id="ARBA00022723"/>
    </source>
</evidence>
<dbReference type="OrthoDB" id="8062037at2759"/>
<feature type="compositionally biased region" description="Low complexity" evidence="5">
    <location>
        <begin position="142"/>
        <end position="151"/>
    </location>
</feature>
<dbReference type="PROSITE" id="PS50089">
    <property type="entry name" value="ZF_RING_2"/>
    <property type="match status" value="1"/>
</dbReference>
<dbReference type="Gene3D" id="3.30.40.10">
    <property type="entry name" value="Zinc/RING finger domain, C3HC4 (zinc finger)"/>
    <property type="match status" value="1"/>
</dbReference>
<feature type="region of interest" description="Disordered" evidence="5">
    <location>
        <begin position="497"/>
        <end position="605"/>
    </location>
</feature>
<feature type="compositionally biased region" description="Pro residues" evidence="5">
    <location>
        <begin position="197"/>
        <end position="207"/>
    </location>
</feature>
<evidence type="ECO:0000313" key="7">
    <source>
        <dbReference type="EMBL" id="RFU32048.1"/>
    </source>
</evidence>
<dbReference type="SMART" id="SM00184">
    <property type="entry name" value="RING"/>
    <property type="match status" value="1"/>
</dbReference>
<gene>
    <name evidence="7" type="ORF">B7463_g4337</name>
</gene>
<evidence type="ECO:0000256" key="2">
    <source>
        <dbReference type="ARBA" id="ARBA00022771"/>
    </source>
</evidence>
<feature type="compositionally biased region" description="Polar residues" evidence="5">
    <location>
        <begin position="210"/>
        <end position="225"/>
    </location>
</feature>
<dbReference type="Proteomes" id="UP000258309">
    <property type="component" value="Unassembled WGS sequence"/>
</dbReference>
<name>A0A3E2HF45_SCYLI</name>
<protein>
    <recommendedName>
        <fullName evidence="6">RING-type domain-containing protein</fullName>
    </recommendedName>
</protein>
<dbReference type="STRING" id="5539.A0A3E2HF45"/>
<evidence type="ECO:0000256" key="3">
    <source>
        <dbReference type="ARBA" id="ARBA00022833"/>
    </source>
</evidence>
<organism evidence="7 8">
    <name type="scientific">Scytalidium lignicola</name>
    <name type="common">Hyphomycete</name>
    <dbReference type="NCBI Taxonomy" id="5539"/>
    <lineage>
        <taxon>Eukaryota</taxon>
        <taxon>Fungi</taxon>
        <taxon>Dikarya</taxon>
        <taxon>Ascomycota</taxon>
        <taxon>Pezizomycotina</taxon>
        <taxon>Leotiomycetes</taxon>
        <taxon>Leotiomycetes incertae sedis</taxon>
        <taxon>Scytalidium</taxon>
    </lineage>
</organism>
<feature type="non-terminal residue" evidence="7">
    <location>
        <position position="722"/>
    </location>
</feature>
<feature type="compositionally biased region" description="Polar residues" evidence="5">
    <location>
        <begin position="547"/>
        <end position="562"/>
    </location>
</feature>
<feature type="compositionally biased region" description="Polar residues" evidence="5">
    <location>
        <begin position="257"/>
        <end position="274"/>
    </location>
</feature>
<feature type="non-terminal residue" evidence="7">
    <location>
        <position position="1"/>
    </location>
</feature>
<dbReference type="AlphaFoldDB" id="A0A3E2HF45"/>
<proteinExistence type="predicted"/>
<feature type="compositionally biased region" description="Polar residues" evidence="5">
    <location>
        <begin position="499"/>
        <end position="511"/>
    </location>
</feature>
<dbReference type="GO" id="GO:0043161">
    <property type="term" value="P:proteasome-mediated ubiquitin-dependent protein catabolic process"/>
    <property type="evidence" value="ECO:0007669"/>
    <property type="project" value="TreeGrafter"/>
</dbReference>
<keyword evidence="2 4" id="KW-0863">Zinc-finger</keyword>
<sequence length="722" mass="79369">MSYAHLRRTSGGGDTATESACVELPGLFKAWSGNSTSGVKKSLRPCWSWGKVTPSTEQGGVIVNVTVDAMDYTMNNAQPMLNQDTNGPRSCPHLAQHENTAGVNGLMLQHRESHIYDPVHNTGGWFNTPQNPLQNRAPLPVPNNQNYQQWPSSPPPPNTSWNWPNVSRLHSRPIDFGSLDMRSQHYMGLAGAAPPPWAPNHEPPPFNYRPYTSNPLNNNNQSPASSEPGRGSQHAFPTANQATPQVPPPFPIPNPHSLRNSRPNSNSTYPNARSASLRRVNDVTVDRGTRPSQMDGVEGQSSARTRTTRSFSRSYSSQEPSHSRRRGWDFTEMEDDDPDYLGGYEWGQLGGFSAEMDNEHAMAVLRGAAASAKRVPPKAVIDSFEKIDMNDLSDDDRICTICYNEFGVENPEGLIESPVRLPKCKHAFGDHCIRKWFEEQDTCPYCRDKLPSEPVRAKFGQVDRLRLYRMAGGMNPLSHVPEEYRFFIGGNALEPLNSHIHNQPTRSSLSDSPERRRTRGRSGNNRVLPSLTRPTSIGSARFIPPNMNHQAPAQRPQFQGTVPSVPMPRRSITPGLSRQGSTTRSGGQTPSRLRLSGGNTSTEEFSPAVAVGSGAIPAASTTFHPAGSSDHRANSDLWTPDTLNPLFQNNANTSQSWQPGATSRLDSAQTRTSISTITNQGHEMSNTGSSHRQVAETDPDAMTGIRNTGPSTINGDQRPRWS</sequence>
<dbReference type="GO" id="GO:0061630">
    <property type="term" value="F:ubiquitin protein ligase activity"/>
    <property type="evidence" value="ECO:0007669"/>
    <property type="project" value="TreeGrafter"/>
</dbReference>
<dbReference type="Pfam" id="PF13639">
    <property type="entry name" value="zf-RING_2"/>
    <property type="match status" value="1"/>
</dbReference>
<feature type="region of interest" description="Disordered" evidence="5">
    <location>
        <begin position="130"/>
        <end position="164"/>
    </location>
</feature>
<feature type="domain" description="RING-type" evidence="6">
    <location>
        <begin position="399"/>
        <end position="447"/>
    </location>
</feature>
<feature type="compositionally biased region" description="Polar residues" evidence="5">
    <location>
        <begin position="574"/>
        <end position="604"/>
    </location>
</feature>
<dbReference type="GO" id="GO:0012505">
    <property type="term" value="C:endomembrane system"/>
    <property type="evidence" value="ECO:0007669"/>
    <property type="project" value="TreeGrafter"/>
</dbReference>
<evidence type="ECO:0000259" key="6">
    <source>
        <dbReference type="PROSITE" id="PS50089"/>
    </source>
</evidence>
<feature type="region of interest" description="Disordered" evidence="5">
    <location>
        <begin position="197"/>
        <end position="331"/>
    </location>
</feature>
<dbReference type="PANTHER" id="PTHR22763">
    <property type="entry name" value="RING ZINC FINGER PROTEIN"/>
    <property type="match status" value="1"/>
</dbReference>
<dbReference type="EMBL" id="NCSJ02000063">
    <property type="protein sequence ID" value="RFU32048.1"/>
    <property type="molecule type" value="Genomic_DNA"/>
</dbReference>
<evidence type="ECO:0000256" key="5">
    <source>
        <dbReference type="SAM" id="MobiDB-lite"/>
    </source>
</evidence>
<feature type="compositionally biased region" description="Polar residues" evidence="5">
    <location>
        <begin position="641"/>
        <end position="692"/>
    </location>
</feature>